<dbReference type="RefSeq" id="WP_057327844.1">
    <property type="nucleotide sequence ID" value="NZ_CP143949.1"/>
</dbReference>
<reference evidence="9 10" key="2">
    <citation type="journal article" date="2019" name="Nat. Med.">
        <title>A library of human gut bacterial isolates paired with longitudinal multiomics data enables mechanistic microbiome research.</title>
        <authorList>
            <person name="Poyet M."/>
            <person name="Groussin M."/>
            <person name="Gibbons S.M."/>
            <person name="Avila-Pacheco J."/>
            <person name="Jiang X."/>
            <person name="Kearney S.M."/>
            <person name="Perrotta A.R."/>
            <person name="Berdy B."/>
            <person name="Zhao S."/>
            <person name="Lieberman T.D."/>
            <person name="Swanson P.K."/>
            <person name="Smith M."/>
            <person name="Roesemann S."/>
            <person name="Alexander J.E."/>
            <person name="Rich S.A."/>
            <person name="Livny J."/>
            <person name="Vlamakis H."/>
            <person name="Clish C."/>
            <person name="Bullock K."/>
            <person name="Deik A."/>
            <person name="Scott J."/>
            <person name="Pierce K.A."/>
            <person name="Xavier R.J."/>
            <person name="Alm E.J."/>
        </authorList>
    </citation>
    <scope>NUCLEOTIDE SEQUENCE [LARGE SCALE GENOMIC DNA]</scope>
    <source>
        <strain evidence="7 10">BIOML-A10</strain>
        <strain evidence="6 9">BIOML-A11</strain>
    </source>
</reference>
<keyword evidence="1 5" id="KW-0808">Transferase</keyword>
<dbReference type="Proteomes" id="UP000450599">
    <property type="component" value="Unassembled WGS sequence"/>
</dbReference>
<sequence>MALLEINNVALRGVSAVVPPKKVSSYDFDFFTHEEADLFVDTVGIKNRYMADDTICASDMCSVAAERLIKDLGWNKEDIGILSFESVTADYRTPPTSCILQDRLSLPSSCMTFDLPMGCCGMLYSIAIVGSMMQTGCVKKSLLLIGDTITRMSSPYDQSRVPLFGDCGTALALEYDENADKIIADFNTLGSGFRSLITPHSGFRHQVTPESFKYEDFGHGIKRAPVHSVIQGMDVFAFAISKPPKSIKSLLDAYHIDKDNDIDYFLFHQANKKIVDTIAKKIKIDQNKVPSNIEEFANTGGASIAMLMVTDIRKEIEHKPLSLLLSAFGLGLTWGTMLLKTNKVIVSDLIIMNEENK</sequence>
<dbReference type="AlphaFoldDB" id="A0A174QSH3"/>
<dbReference type="GO" id="GO:0004315">
    <property type="term" value="F:3-oxoacyl-[acyl-carrier-protein] synthase activity"/>
    <property type="evidence" value="ECO:0007669"/>
    <property type="project" value="InterPro"/>
</dbReference>
<gene>
    <name evidence="5" type="primary">fabH_1</name>
    <name evidence="5" type="ORF">ERS852560_00649</name>
    <name evidence="7" type="ORF">GKD54_11835</name>
    <name evidence="6" type="ORF">GKD58_04900</name>
</gene>
<dbReference type="InterPro" id="IPR013747">
    <property type="entry name" value="ACP_syn_III_C"/>
</dbReference>
<name>A0A174QSH3_PARDI</name>
<evidence type="ECO:0000259" key="3">
    <source>
        <dbReference type="Pfam" id="PF08541"/>
    </source>
</evidence>
<evidence type="ECO:0000259" key="4">
    <source>
        <dbReference type="Pfam" id="PF08545"/>
    </source>
</evidence>
<dbReference type="EMBL" id="WKMW01000004">
    <property type="protein sequence ID" value="MRY83613.1"/>
    <property type="molecule type" value="Genomic_DNA"/>
</dbReference>
<dbReference type="PANTHER" id="PTHR34069:SF2">
    <property type="entry name" value="BETA-KETOACYL-[ACYL-CARRIER-PROTEIN] SYNTHASE III"/>
    <property type="match status" value="1"/>
</dbReference>
<accession>A0A174QSH3</accession>
<dbReference type="EMBL" id="CZBM01000002">
    <property type="protein sequence ID" value="CUP76172.1"/>
    <property type="molecule type" value="Genomic_DNA"/>
</dbReference>
<protein>
    <submittedName>
        <fullName evidence="5">3-oxoacyl-[acyl-carrier-protein] synthase 3</fullName>
        <ecNumber evidence="5">2.3.1.180</ecNumber>
    </submittedName>
    <submittedName>
        <fullName evidence="6">Ketoacyl-ACP synthase III</fullName>
    </submittedName>
</protein>
<dbReference type="InterPro" id="IPR013751">
    <property type="entry name" value="ACP_syn_III_N"/>
</dbReference>
<dbReference type="EC" id="2.3.1.180" evidence="5"/>
<dbReference type="PANTHER" id="PTHR34069">
    <property type="entry name" value="3-OXOACYL-[ACYL-CARRIER-PROTEIN] SYNTHASE 3"/>
    <property type="match status" value="1"/>
</dbReference>
<evidence type="ECO:0000313" key="5">
    <source>
        <dbReference type="EMBL" id="CUP76172.1"/>
    </source>
</evidence>
<dbReference type="Pfam" id="PF08541">
    <property type="entry name" value="ACP_syn_III_C"/>
    <property type="match status" value="1"/>
</dbReference>
<dbReference type="GO" id="GO:0033818">
    <property type="term" value="F:beta-ketoacyl-acyl-carrier-protein synthase III activity"/>
    <property type="evidence" value="ECO:0007669"/>
    <property type="project" value="UniProtKB-EC"/>
</dbReference>
<evidence type="ECO:0000313" key="9">
    <source>
        <dbReference type="Proteomes" id="UP000450599"/>
    </source>
</evidence>
<dbReference type="SUPFAM" id="SSF53901">
    <property type="entry name" value="Thiolase-like"/>
    <property type="match status" value="1"/>
</dbReference>
<feature type="domain" description="Beta-ketoacyl-[acyl-carrier-protein] synthase III C-terminal" evidence="3">
    <location>
        <begin position="259"/>
        <end position="340"/>
    </location>
</feature>
<dbReference type="Proteomes" id="UP000471216">
    <property type="component" value="Unassembled WGS sequence"/>
</dbReference>
<dbReference type="Proteomes" id="UP000095332">
    <property type="component" value="Unassembled WGS sequence"/>
</dbReference>
<evidence type="ECO:0000313" key="7">
    <source>
        <dbReference type="EMBL" id="MRZ06904.1"/>
    </source>
</evidence>
<evidence type="ECO:0000313" key="10">
    <source>
        <dbReference type="Proteomes" id="UP000471216"/>
    </source>
</evidence>
<organism evidence="5 8">
    <name type="scientific">Parabacteroides distasonis</name>
    <dbReference type="NCBI Taxonomy" id="823"/>
    <lineage>
        <taxon>Bacteria</taxon>
        <taxon>Pseudomonadati</taxon>
        <taxon>Bacteroidota</taxon>
        <taxon>Bacteroidia</taxon>
        <taxon>Bacteroidales</taxon>
        <taxon>Tannerellaceae</taxon>
        <taxon>Parabacteroides</taxon>
    </lineage>
</organism>
<proteinExistence type="predicted"/>
<evidence type="ECO:0000256" key="2">
    <source>
        <dbReference type="ARBA" id="ARBA00023315"/>
    </source>
</evidence>
<dbReference type="CDD" id="cd00830">
    <property type="entry name" value="KAS_III"/>
    <property type="match status" value="1"/>
</dbReference>
<feature type="domain" description="Beta-ketoacyl-[acyl-carrier-protein] synthase III N-terminal" evidence="4">
    <location>
        <begin position="113"/>
        <end position="186"/>
    </location>
</feature>
<dbReference type="Gene3D" id="3.40.47.10">
    <property type="match status" value="1"/>
</dbReference>
<dbReference type="GO" id="GO:0044550">
    <property type="term" value="P:secondary metabolite biosynthetic process"/>
    <property type="evidence" value="ECO:0007669"/>
    <property type="project" value="TreeGrafter"/>
</dbReference>
<dbReference type="InterPro" id="IPR016039">
    <property type="entry name" value="Thiolase-like"/>
</dbReference>
<keyword evidence="2 5" id="KW-0012">Acyltransferase</keyword>
<evidence type="ECO:0000313" key="8">
    <source>
        <dbReference type="Proteomes" id="UP000095332"/>
    </source>
</evidence>
<dbReference type="GO" id="GO:0006633">
    <property type="term" value="P:fatty acid biosynthetic process"/>
    <property type="evidence" value="ECO:0007669"/>
    <property type="project" value="InterPro"/>
</dbReference>
<evidence type="ECO:0000256" key="1">
    <source>
        <dbReference type="ARBA" id="ARBA00022679"/>
    </source>
</evidence>
<dbReference type="EMBL" id="WKMX01000011">
    <property type="protein sequence ID" value="MRZ06904.1"/>
    <property type="molecule type" value="Genomic_DNA"/>
</dbReference>
<reference evidence="5 8" key="1">
    <citation type="submission" date="2015-09" db="EMBL/GenBank/DDBJ databases">
        <authorList>
            <consortium name="Pathogen Informatics"/>
        </authorList>
    </citation>
    <scope>NUCLEOTIDE SEQUENCE [LARGE SCALE GENOMIC DNA]</scope>
    <source>
        <strain evidence="5 8">2789STDY5834948</strain>
    </source>
</reference>
<evidence type="ECO:0000313" key="6">
    <source>
        <dbReference type="EMBL" id="MRY83613.1"/>
    </source>
</evidence>
<dbReference type="Pfam" id="PF08545">
    <property type="entry name" value="ACP_syn_III"/>
    <property type="match status" value="1"/>
</dbReference>